<dbReference type="Proteomes" id="UP000509345">
    <property type="component" value="Chromosome"/>
</dbReference>
<dbReference type="GO" id="GO:0016747">
    <property type="term" value="F:acyltransferase activity, transferring groups other than amino-acyl groups"/>
    <property type="evidence" value="ECO:0007669"/>
    <property type="project" value="InterPro"/>
</dbReference>
<dbReference type="EMBL" id="CP054926">
    <property type="protein sequence ID" value="QKW43525.1"/>
    <property type="molecule type" value="Genomic_DNA"/>
</dbReference>
<dbReference type="RefSeq" id="WP_176143862.1">
    <property type="nucleotide sequence ID" value="NZ_CP054926.1"/>
</dbReference>
<evidence type="ECO:0000259" key="1">
    <source>
        <dbReference type="PROSITE" id="PS51186"/>
    </source>
</evidence>
<dbReference type="InterPro" id="IPR050276">
    <property type="entry name" value="MshD_Acetyltransferase"/>
</dbReference>
<evidence type="ECO:0000313" key="2">
    <source>
        <dbReference type="EMBL" id="QKW43525.1"/>
    </source>
</evidence>
<organism evidence="2 3">
    <name type="scientific">Streptomyces microflavus</name>
    <name type="common">Streptomyces lipmanii</name>
    <dbReference type="NCBI Taxonomy" id="1919"/>
    <lineage>
        <taxon>Bacteria</taxon>
        <taxon>Bacillati</taxon>
        <taxon>Actinomycetota</taxon>
        <taxon>Actinomycetes</taxon>
        <taxon>Kitasatosporales</taxon>
        <taxon>Streptomycetaceae</taxon>
        <taxon>Streptomyces</taxon>
    </lineage>
</organism>
<dbReference type="InterPro" id="IPR000182">
    <property type="entry name" value="GNAT_dom"/>
</dbReference>
<reference evidence="2 3" key="1">
    <citation type="submission" date="2020-06" db="EMBL/GenBank/DDBJ databases">
        <title>Genome mining for natural products.</title>
        <authorList>
            <person name="Zhang B."/>
            <person name="Shi J."/>
            <person name="Ge H."/>
        </authorList>
    </citation>
    <scope>NUCLEOTIDE SEQUENCE [LARGE SCALE GENOMIC DNA]</scope>
    <source>
        <strain evidence="2 3">NA06532</strain>
    </source>
</reference>
<dbReference type="GeneID" id="87632285"/>
<sequence length="171" mass="18355">MIITYEHTDRAGRPVTLHEVDADNWRAVADCAPRDDQRDWVPALAARYLVLTAREDTWHSLAVLAGDEVTGHIMWARDEDGSYWIGGMLIDAAHQARGIGAAAVRTLSMWLSARPGCTAVRLSYAPSNEAAAHLYASLGFRPTGVEEDGEVVAEWVVGGGGGGAQRVESAA</sequence>
<feature type="domain" description="N-acetyltransferase" evidence="1">
    <location>
        <begin position="15"/>
        <end position="158"/>
    </location>
</feature>
<dbReference type="AlphaFoldDB" id="A0A7H8MP78"/>
<dbReference type="InterPro" id="IPR016181">
    <property type="entry name" value="Acyl_CoA_acyltransferase"/>
</dbReference>
<dbReference type="Gene3D" id="3.40.630.30">
    <property type="match status" value="1"/>
</dbReference>
<dbReference type="PANTHER" id="PTHR43617">
    <property type="entry name" value="L-AMINO ACID N-ACETYLTRANSFERASE"/>
    <property type="match status" value="1"/>
</dbReference>
<dbReference type="SUPFAM" id="SSF55729">
    <property type="entry name" value="Acyl-CoA N-acyltransferases (Nat)"/>
    <property type="match status" value="1"/>
</dbReference>
<dbReference type="Pfam" id="PF00583">
    <property type="entry name" value="Acetyltransf_1"/>
    <property type="match status" value="1"/>
</dbReference>
<dbReference type="CDD" id="cd04301">
    <property type="entry name" value="NAT_SF"/>
    <property type="match status" value="1"/>
</dbReference>
<accession>A0A7H8MP78</accession>
<proteinExistence type="predicted"/>
<dbReference type="PROSITE" id="PS51186">
    <property type="entry name" value="GNAT"/>
    <property type="match status" value="1"/>
</dbReference>
<protein>
    <submittedName>
        <fullName evidence="2">GNAT family N-acetyltransferase</fullName>
    </submittedName>
</protein>
<keyword evidence="2" id="KW-0808">Transferase</keyword>
<evidence type="ECO:0000313" key="3">
    <source>
        <dbReference type="Proteomes" id="UP000509345"/>
    </source>
</evidence>
<gene>
    <name evidence="2" type="ORF">HUT09_13715</name>
</gene>
<name>A0A7H8MP78_STRMI</name>